<organism evidence="2 3">
    <name type="scientific">Escallonia rubra</name>
    <dbReference type="NCBI Taxonomy" id="112253"/>
    <lineage>
        <taxon>Eukaryota</taxon>
        <taxon>Viridiplantae</taxon>
        <taxon>Streptophyta</taxon>
        <taxon>Embryophyta</taxon>
        <taxon>Tracheophyta</taxon>
        <taxon>Spermatophyta</taxon>
        <taxon>Magnoliopsida</taxon>
        <taxon>eudicotyledons</taxon>
        <taxon>Gunneridae</taxon>
        <taxon>Pentapetalae</taxon>
        <taxon>asterids</taxon>
        <taxon>campanulids</taxon>
        <taxon>Escalloniales</taxon>
        <taxon>Escalloniaceae</taxon>
        <taxon>Escallonia</taxon>
    </lineage>
</organism>
<protein>
    <submittedName>
        <fullName evidence="2">Uncharacterized protein</fullName>
    </submittedName>
</protein>
<sequence>MVPVPYPVYAKLHGPQNVIHNFTRSPNSAKQRGGKYVNVWLENVPEKQRRMHQRGNPWEIRDGNRDGRSRQEPPGLPSEKWLFRIGLDKNVSLVIFMIGTGPKWLFRIGPDKNVSLGSSKAYATTLITKMVTLKYSESSGVREHILRLNDMPSQLKGLDMEISKGFLVHFITTSLPAQFAPFKINYNTQEEKWKMSELIFAIFFEDAEYSGSSTPRVINLEKIQDHVSIPVIQKVGAPLTHIEDNDAPEQFDKGKMGFDTVAMDNHPVEIILVADVELAMK</sequence>
<comment type="caution">
    <text evidence="2">The sequence shown here is derived from an EMBL/GenBank/DDBJ whole genome shotgun (WGS) entry which is preliminary data.</text>
</comment>
<evidence type="ECO:0000313" key="3">
    <source>
        <dbReference type="Proteomes" id="UP001187471"/>
    </source>
</evidence>
<reference evidence="2" key="1">
    <citation type="submission" date="2022-12" db="EMBL/GenBank/DDBJ databases">
        <title>Draft genome assemblies for two species of Escallonia (Escalloniales).</title>
        <authorList>
            <person name="Chanderbali A."/>
            <person name="Dervinis C."/>
            <person name="Anghel I."/>
            <person name="Soltis D."/>
            <person name="Soltis P."/>
            <person name="Zapata F."/>
        </authorList>
    </citation>
    <scope>NUCLEOTIDE SEQUENCE</scope>
    <source>
        <strain evidence="2">UCBG92.1500</strain>
        <tissue evidence="2">Leaf</tissue>
    </source>
</reference>
<dbReference type="Proteomes" id="UP001187471">
    <property type="component" value="Unassembled WGS sequence"/>
</dbReference>
<proteinExistence type="predicted"/>
<evidence type="ECO:0000313" key="2">
    <source>
        <dbReference type="EMBL" id="KAK2975114.1"/>
    </source>
</evidence>
<keyword evidence="3" id="KW-1185">Reference proteome</keyword>
<dbReference type="EMBL" id="JAVXUO010002235">
    <property type="protein sequence ID" value="KAK2975114.1"/>
    <property type="molecule type" value="Genomic_DNA"/>
</dbReference>
<evidence type="ECO:0000256" key="1">
    <source>
        <dbReference type="SAM" id="MobiDB-lite"/>
    </source>
</evidence>
<accession>A0AA88QZK3</accession>
<dbReference type="AlphaFoldDB" id="A0AA88QZK3"/>
<name>A0AA88QZK3_9ASTE</name>
<feature type="region of interest" description="Disordered" evidence="1">
    <location>
        <begin position="47"/>
        <end position="75"/>
    </location>
</feature>
<dbReference type="Pfam" id="PF14223">
    <property type="entry name" value="Retrotran_gag_2"/>
    <property type="match status" value="1"/>
</dbReference>
<feature type="compositionally biased region" description="Basic and acidic residues" evidence="1">
    <location>
        <begin position="59"/>
        <end position="71"/>
    </location>
</feature>
<gene>
    <name evidence="2" type="ORF">RJ640_000374</name>
</gene>